<keyword evidence="2" id="KW-0732">Signal</keyword>
<dbReference type="InterPro" id="IPR043724">
    <property type="entry name" value="DUF5666"/>
</dbReference>
<evidence type="ECO:0000256" key="2">
    <source>
        <dbReference type="SAM" id="SignalP"/>
    </source>
</evidence>
<gene>
    <name evidence="4" type="ORF">ETD83_24605</name>
</gene>
<evidence type="ECO:0000256" key="1">
    <source>
        <dbReference type="SAM" id="MobiDB-lite"/>
    </source>
</evidence>
<evidence type="ECO:0000259" key="3">
    <source>
        <dbReference type="Pfam" id="PF18914"/>
    </source>
</evidence>
<feature type="compositionally biased region" description="Basic residues" evidence="1">
    <location>
        <begin position="66"/>
        <end position="80"/>
    </location>
</feature>
<dbReference type="AlphaFoldDB" id="A0A5C4J747"/>
<dbReference type="Proteomes" id="UP000309174">
    <property type="component" value="Unassembled WGS sequence"/>
</dbReference>
<sequence>MRTNRKTIAAGVGAAGLLGLGLYLAVPAAAANPSPSPSPSGQTRTHPGDNPRGKWHDGKWHDGKGHPGKRHPHRHARPFRGVHGEATVRRKDGFHLATWQHGKITAVSSTTLTVRSDDGVSWTWTANANTRVHKNGEKAALKALVAGDRVLVAGERSGDTRDARLIRVPRSR</sequence>
<dbReference type="Pfam" id="PF18914">
    <property type="entry name" value="DUF5666"/>
    <property type="match status" value="1"/>
</dbReference>
<feature type="compositionally biased region" description="Basic and acidic residues" evidence="1">
    <location>
        <begin position="46"/>
        <end position="65"/>
    </location>
</feature>
<feature type="chain" id="PRO_5022923490" description="DUF5666 domain-containing protein" evidence="2">
    <location>
        <begin position="31"/>
        <end position="172"/>
    </location>
</feature>
<feature type="region of interest" description="Disordered" evidence="1">
    <location>
        <begin position="29"/>
        <end position="83"/>
    </location>
</feature>
<keyword evidence="5" id="KW-1185">Reference proteome</keyword>
<dbReference type="RefSeq" id="WP_138647570.1">
    <property type="nucleotide sequence ID" value="NZ_VCKW01000137.1"/>
</dbReference>
<comment type="caution">
    <text evidence="4">The sequence shown here is derived from an EMBL/GenBank/DDBJ whole genome shotgun (WGS) entry which is preliminary data.</text>
</comment>
<feature type="domain" description="DUF5666" evidence="3">
    <location>
        <begin position="101"/>
        <end position="164"/>
    </location>
</feature>
<protein>
    <recommendedName>
        <fullName evidence="3">DUF5666 domain-containing protein</fullName>
    </recommendedName>
</protein>
<evidence type="ECO:0000313" key="4">
    <source>
        <dbReference type="EMBL" id="TMQ94001.1"/>
    </source>
</evidence>
<organism evidence="4 5">
    <name type="scientific">Actinomadura soli</name>
    <dbReference type="NCBI Taxonomy" id="2508997"/>
    <lineage>
        <taxon>Bacteria</taxon>
        <taxon>Bacillati</taxon>
        <taxon>Actinomycetota</taxon>
        <taxon>Actinomycetes</taxon>
        <taxon>Streptosporangiales</taxon>
        <taxon>Thermomonosporaceae</taxon>
        <taxon>Actinomadura</taxon>
    </lineage>
</organism>
<dbReference type="EMBL" id="VCKW01000137">
    <property type="protein sequence ID" value="TMQ94001.1"/>
    <property type="molecule type" value="Genomic_DNA"/>
</dbReference>
<accession>A0A5C4J747</accession>
<proteinExistence type="predicted"/>
<dbReference type="OrthoDB" id="4186170at2"/>
<name>A0A5C4J747_9ACTN</name>
<reference evidence="4 5" key="1">
    <citation type="submission" date="2019-05" db="EMBL/GenBank/DDBJ databases">
        <title>Draft genome sequence of Actinomadura sp. 14C53.</title>
        <authorList>
            <person name="Saricaoglu S."/>
            <person name="Isik K."/>
        </authorList>
    </citation>
    <scope>NUCLEOTIDE SEQUENCE [LARGE SCALE GENOMIC DNA]</scope>
    <source>
        <strain evidence="4 5">14C53</strain>
    </source>
</reference>
<feature type="signal peptide" evidence="2">
    <location>
        <begin position="1"/>
        <end position="30"/>
    </location>
</feature>
<evidence type="ECO:0000313" key="5">
    <source>
        <dbReference type="Proteomes" id="UP000309174"/>
    </source>
</evidence>